<gene>
    <name evidence="8" type="ORF">RRG08_054573</name>
</gene>
<keyword evidence="3" id="KW-0540">Nuclease</keyword>
<dbReference type="GO" id="GO:0004519">
    <property type="term" value="F:endonuclease activity"/>
    <property type="evidence" value="ECO:0007669"/>
    <property type="project" value="UniProtKB-KW"/>
</dbReference>
<dbReference type="InterPro" id="IPR041373">
    <property type="entry name" value="RT_RNaseH"/>
</dbReference>
<keyword evidence="4" id="KW-0255">Endonuclease</keyword>
<evidence type="ECO:0000313" key="9">
    <source>
        <dbReference type="Proteomes" id="UP001283361"/>
    </source>
</evidence>
<evidence type="ECO:0000256" key="6">
    <source>
        <dbReference type="ARBA" id="ARBA00022918"/>
    </source>
</evidence>
<organism evidence="8 9">
    <name type="scientific">Elysia crispata</name>
    <name type="common">lettuce slug</name>
    <dbReference type="NCBI Taxonomy" id="231223"/>
    <lineage>
        <taxon>Eukaryota</taxon>
        <taxon>Metazoa</taxon>
        <taxon>Spiralia</taxon>
        <taxon>Lophotrochozoa</taxon>
        <taxon>Mollusca</taxon>
        <taxon>Gastropoda</taxon>
        <taxon>Heterobranchia</taxon>
        <taxon>Euthyneura</taxon>
        <taxon>Panpulmonata</taxon>
        <taxon>Sacoglossa</taxon>
        <taxon>Placobranchoidea</taxon>
        <taxon>Plakobranchidae</taxon>
        <taxon>Elysia</taxon>
    </lineage>
</organism>
<evidence type="ECO:0000313" key="8">
    <source>
        <dbReference type="EMBL" id="KAK3797543.1"/>
    </source>
</evidence>
<evidence type="ECO:0000256" key="3">
    <source>
        <dbReference type="ARBA" id="ARBA00022722"/>
    </source>
</evidence>
<evidence type="ECO:0000256" key="1">
    <source>
        <dbReference type="ARBA" id="ARBA00022679"/>
    </source>
</evidence>
<feature type="domain" description="Reverse transcriptase RNase H-like" evidence="7">
    <location>
        <begin position="61"/>
        <end position="147"/>
    </location>
</feature>
<keyword evidence="6" id="KW-0695">RNA-directed DNA polymerase</keyword>
<comment type="caution">
    <text evidence="8">The sequence shown here is derived from an EMBL/GenBank/DDBJ whole genome shotgun (WGS) entry which is preliminary data.</text>
</comment>
<keyword evidence="9" id="KW-1185">Reference proteome</keyword>
<evidence type="ECO:0000256" key="2">
    <source>
        <dbReference type="ARBA" id="ARBA00022695"/>
    </source>
</evidence>
<accession>A0AAE1B0N1</accession>
<evidence type="ECO:0000259" key="7">
    <source>
        <dbReference type="Pfam" id="PF17917"/>
    </source>
</evidence>
<dbReference type="Proteomes" id="UP001283361">
    <property type="component" value="Unassembled WGS sequence"/>
</dbReference>
<protein>
    <recommendedName>
        <fullName evidence="7">Reverse transcriptase RNase H-like domain-containing protein</fullName>
    </recommendedName>
</protein>
<proteinExistence type="predicted"/>
<evidence type="ECO:0000256" key="5">
    <source>
        <dbReference type="ARBA" id="ARBA00022801"/>
    </source>
</evidence>
<name>A0AAE1B0N1_9GAST</name>
<dbReference type="AlphaFoldDB" id="A0AAE1B0N1"/>
<evidence type="ECO:0000256" key="4">
    <source>
        <dbReference type="ARBA" id="ARBA00022759"/>
    </source>
</evidence>
<reference evidence="8" key="1">
    <citation type="journal article" date="2023" name="G3 (Bethesda)">
        <title>A reference genome for the long-term kleptoplast-retaining sea slug Elysia crispata morphotype clarki.</title>
        <authorList>
            <person name="Eastman K.E."/>
            <person name="Pendleton A.L."/>
            <person name="Shaikh M.A."/>
            <person name="Suttiyut T."/>
            <person name="Ogas R."/>
            <person name="Tomko P."/>
            <person name="Gavelis G."/>
            <person name="Widhalm J.R."/>
            <person name="Wisecaver J.H."/>
        </authorList>
    </citation>
    <scope>NUCLEOTIDE SEQUENCE</scope>
    <source>
        <strain evidence="8">ECLA1</strain>
    </source>
</reference>
<keyword evidence="1" id="KW-0808">Transferase</keyword>
<dbReference type="GO" id="GO:0003964">
    <property type="term" value="F:RNA-directed DNA polymerase activity"/>
    <property type="evidence" value="ECO:0007669"/>
    <property type="project" value="UniProtKB-KW"/>
</dbReference>
<dbReference type="SUPFAM" id="SSF56672">
    <property type="entry name" value="DNA/RNA polymerases"/>
    <property type="match status" value="1"/>
</dbReference>
<keyword evidence="5" id="KW-0378">Hydrolase</keyword>
<dbReference type="Pfam" id="PF17917">
    <property type="entry name" value="RT_RNaseH"/>
    <property type="match status" value="1"/>
</dbReference>
<keyword evidence="2" id="KW-0548">Nucleotidyltransferase</keyword>
<dbReference type="InterPro" id="IPR043502">
    <property type="entry name" value="DNA/RNA_pol_sf"/>
</dbReference>
<sequence>MQPFRTLLQPKTQFIGTEELDSLFEEAKAIIIQKIQRGMEIVDKNKPTCMATEGWHLIVATTKALHMCIKQTILSRTGWKVTLVGSHFTSPAESRYAPIEGEALAVVDALNKARHFVLGCPNLINAVDHKPLLKVFSDPNPRLRNLKEKTLKYRF</sequence>
<dbReference type="EMBL" id="JAWDGP010000750">
    <property type="protein sequence ID" value="KAK3797543.1"/>
    <property type="molecule type" value="Genomic_DNA"/>
</dbReference>
<dbReference type="GO" id="GO:0016787">
    <property type="term" value="F:hydrolase activity"/>
    <property type="evidence" value="ECO:0007669"/>
    <property type="project" value="UniProtKB-KW"/>
</dbReference>